<proteinExistence type="predicted"/>
<protein>
    <submittedName>
        <fullName evidence="1">Uncharacterized protein</fullName>
    </submittedName>
</protein>
<dbReference type="EMBL" id="BBSA01000004">
    <property type="protein sequence ID" value="GAM62066.1"/>
    <property type="molecule type" value="Genomic_DNA"/>
</dbReference>
<evidence type="ECO:0000313" key="1">
    <source>
        <dbReference type="EMBL" id="GAM62066.1"/>
    </source>
</evidence>
<reference evidence="1 2" key="2">
    <citation type="submission" date="2015-01" db="EMBL/GenBank/DDBJ databases">
        <authorList>
            <consortium name="NBRP consortium"/>
            <person name="Sawabe T."/>
            <person name="Meirelles P."/>
            <person name="Feng G."/>
            <person name="Sayaka M."/>
            <person name="Hattori M."/>
            <person name="Ohkuma M."/>
        </authorList>
    </citation>
    <scope>NUCLEOTIDE SEQUENCE [LARGE SCALE GENOMIC DNA]</scope>
    <source>
        <strain evidence="1 2">JCM19232</strain>
    </source>
</reference>
<reference evidence="1 2" key="1">
    <citation type="submission" date="2015-01" db="EMBL/GenBank/DDBJ databases">
        <title>Vibrio sp. C5 JCM 19232 whole genome shotgun sequence.</title>
        <authorList>
            <person name="Sawabe T."/>
            <person name="Meirelles P."/>
            <person name="Feng G."/>
            <person name="Sayaka M."/>
            <person name="Hattori M."/>
            <person name="Ohkuma M."/>
        </authorList>
    </citation>
    <scope>NUCLEOTIDE SEQUENCE [LARGE SCALE GENOMIC DNA]</scope>
    <source>
        <strain evidence="1 2">JCM19232</strain>
    </source>
</reference>
<gene>
    <name evidence="1" type="ORF">JCM19232_6371</name>
</gene>
<name>A0A0B8P724_9VIBR</name>
<sequence>MKNIIEKARKSTTISTVLEPLVRDLIEKHKISTGQEVRFHKIEGSEVFFYFVNPER</sequence>
<accession>A0A0B8P724</accession>
<evidence type="ECO:0000313" key="2">
    <source>
        <dbReference type="Proteomes" id="UP000031670"/>
    </source>
</evidence>
<comment type="caution">
    <text evidence="1">The sequence shown here is derived from an EMBL/GenBank/DDBJ whole genome shotgun (WGS) entry which is preliminary data.</text>
</comment>
<organism evidence="1 2">
    <name type="scientific">Vibrio ishigakensis</name>
    <dbReference type="NCBI Taxonomy" id="1481914"/>
    <lineage>
        <taxon>Bacteria</taxon>
        <taxon>Pseudomonadati</taxon>
        <taxon>Pseudomonadota</taxon>
        <taxon>Gammaproteobacteria</taxon>
        <taxon>Vibrionales</taxon>
        <taxon>Vibrionaceae</taxon>
        <taxon>Vibrio</taxon>
    </lineage>
</organism>
<dbReference type="Proteomes" id="UP000031670">
    <property type="component" value="Unassembled WGS sequence"/>
</dbReference>
<dbReference type="AlphaFoldDB" id="A0A0B8P724"/>